<dbReference type="PANTHER" id="PTHR47221">
    <property type="entry name" value="FIBRINOGEN ALPHA CHAIN"/>
    <property type="match status" value="1"/>
</dbReference>
<comment type="subcellular location">
    <subcellularLocation>
        <location evidence="1">Secreted</location>
    </subcellularLocation>
</comment>
<evidence type="ECO:0000256" key="8">
    <source>
        <dbReference type="SAM" id="MobiDB-lite"/>
    </source>
</evidence>
<dbReference type="FunFam" id="3.90.215.10:FF:000001">
    <property type="entry name" value="Tenascin isoform 1"/>
    <property type="match status" value="1"/>
</dbReference>
<protein>
    <recommendedName>
        <fullName evidence="9">Fibrinogen C-terminal domain-containing protein</fullName>
    </recommendedName>
</protein>
<evidence type="ECO:0000256" key="7">
    <source>
        <dbReference type="SAM" id="Coils"/>
    </source>
</evidence>
<comment type="caution">
    <text evidence="10">The sequence shown here is derived from an EMBL/GenBank/DDBJ whole genome shotgun (WGS) entry which is preliminary data.</text>
</comment>
<dbReference type="InterPro" id="IPR036056">
    <property type="entry name" value="Fibrinogen-like_C"/>
</dbReference>
<dbReference type="InterPro" id="IPR002181">
    <property type="entry name" value="Fibrinogen_a/b/g_C_dom"/>
</dbReference>
<keyword evidence="2" id="KW-0964">Secreted</keyword>
<feature type="domain" description="Fibrinogen C-terminal" evidence="9">
    <location>
        <begin position="14"/>
        <end position="231"/>
    </location>
</feature>
<gene>
    <name evidence="10" type="ORF">pdam_00018061</name>
</gene>
<dbReference type="GO" id="GO:0005201">
    <property type="term" value="F:extracellular matrix structural constituent"/>
    <property type="evidence" value="ECO:0007669"/>
    <property type="project" value="TreeGrafter"/>
</dbReference>
<keyword evidence="5" id="KW-1015">Disulfide bond</keyword>
<dbReference type="EMBL" id="RCHS01000797">
    <property type="protein sequence ID" value="RMX56776.1"/>
    <property type="molecule type" value="Genomic_DNA"/>
</dbReference>
<dbReference type="InterPro" id="IPR014716">
    <property type="entry name" value="Fibrinogen_a/b/g_C_1"/>
</dbReference>
<evidence type="ECO:0000259" key="9">
    <source>
        <dbReference type="PROSITE" id="PS51406"/>
    </source>
</evidence>
<feature type="domain" description="Fibrinogen C-terminal" evidence="9">
    <location>
        <begin position="796"/>
        <end position="935"/>
    </location>
</feature>
<evidence type="ECO:0000313" key="10">
    <source>
        <dbReference type="EMBL" id="RMX56776.1"/>
    </source>
</evidence>
<dbReference type="Pfam" id="PF00147">
    <property type="entry name" value="Fibrinogen_C"/>
    <property type="match status" value="3"/>
</dbReference>
<name>A0A3M6USX0_POCDA</name>
<reference evidence="10 11" key="1">
    <citation type="journal article" date="2018" name="Sci. Rep.">
        <title>Comparative analysis of the Pocillopora damicornis genome highlights role of immune system in coral evolution.</title>
        <authorList>
            <person name="Cunning R."/>
            <person name="Bay R.A."/>
            <person name="Gillette P."/>
            <person name="Baker A.C."/>
            <person name="Traylor-Knowles N."/>
        </authorList>
    </citation>
    <scope>NUCLEOTIDE SEQUENCE [LARGE SCALE GENOMIC DNA]</scope>
    <source>
        <strain evidence="10">RSMAS</strain>
        <tissue evidence="10">Whole animal</tissue>
    </source>
</reference>
<keyword evidence="4 7" id="KW-0175">Coiled coil</keyword>
<dbReference type="Gene3D" id="3.90.215.10">
    <property type="entry name" value="Gamma Fibrinogen, chain A, domain 1"/>
    <property type="match status" value="3"/>
</dbReference>
<dbReference type="Proteomes" id="UP000275408">
    <property type="component" value="Unassembled WGS sequence"/>
</dbReference>
<evidence type="ECO:0000256" key="5">
    <source>
        <dbReference type="ARBA" id="ARBA00023157"/>
    </source>
</evidence>
<keyword evidence="3" id="KW-0732">Signal</keyword>
<dbReference type="CDD" id="cd00087">
    <property type="entry name" value="FReD"/>
    <property type="match status" value="3"/>
</dbReference>
<evidence type="ECO:0000256" key="1">
    <source>
        <dbReference type="ARBA" id="ARBA00004613"/>
    </source>
</evidence>
<keyword evidence="11" id="KW-1185">Reference proteome</keyword>
<evidence type="ECO:0000256" key="3">
    <source>
        <dbReference type="ARBA" id="ARBA00022729"/>
    </source>
</evidence>
<evidence type="ECO:0000256" key="2">
    <source>
        <dbReference type="ARBA" id="ARBA00022525"/>
    </source>
</evidence>
<evidence type="ECO:0000256" key="6">
    <source>
        <dbReference type="ARBA" id="ARBA00023180"/>
    </source>
</evidence>
<dbReference type="GO" id="GO:0030674">
    <property type="term" value="F:protein-macromolecule adaptor activity"/>
    <property type="evidence" value="ECO:0007669"/>
    <property type="project" value="TreeGrafter"/>
</dbReference>
<organism evidence="10 11">
    <name type="scientific">Pocillopora damicornis</name>
    <name type="common">Cauliflower coral</name>
    <name type="synonym">Millepora damicornis</name>
    <dbReference type="NCBI Taxonomy" id="46731"/>
    <lineage>
        <taxon>Eukaryota</taxon>
        <taxon>Metazoa</taxon>
        <taxon>Cnidaria</taxon>
        <taxon>Anthozoa</taxon>
        <taxon>Hexacorallia</taxon>
        <taxon>Scleractinia</taxon>
        <taxon>Astrocoeniina</taxon>
        <taxon>Pocilloporidae</taxon>
        <taxon>Pocillopora</taxon>
    </lineage>
</organism>
<keyword evidence="6" id="KW-0325">Glycoprotein</keyword>
<dbReference type="PANTHER" id="PTHR47221:SF6">
    <property type="entry name" value="FIBRINOGEN ALPHA CHAIN"/>
    <property type="match status" value="1"/>
</dbReference>
<dbReference type="SUPFAM" id="SSF56496">
    <property type="entry name" value="Fibrinogen C-terminal domain-like"/>
    <property type="match status" value="3"/>
</dbReference>
<dbReference type="AlphaFoldDB" id="A0A3M6USX0"/>
<sequence>MCTSHVELLGTCKTLAYLVGKNCAEVYKSGGITSGVYRIKPDGAGPDFEVFCDQKTTNGGWTVVQKRLDGSVLFDRGWSDYKNGFGNLDGEFWLGLEKIHRLTKSPSKLRVDLEDFDGKTSYAEYDLIVVATESKKYQLSVGKYSGRAGDSLTQHHGYPFSTKDRDHDSHSSNCAEKYKGGWWHIDCYYSNLNGVYRHGGDSATTFGIRWNSWKGKPQSMKRAEMKIRPVKKEEKAGKSVTEIIEKIVKESGIKEAVVNSRIINALRTKNWLLKSKFDSMKKKGGSSVRRLLDQWKSTTYAFTVYYQEFDKASLLQENKEVRGQKRVLGENVVNEVAKRLKVEEKLQQAFAKSEKSSGFYKKRFKDLARKVARMNKKNLRGPQKNKSFSEYTQRHQSRSKRQLKNKCYSTLCFMGEYDFIATKVEIFNAETPDNPKTLNSDEIDDINLWICLKDKYNISDQAWKELAMKAIDMPNAYWIKKNITDLNAKWKLKPTPGEAEVQISLKDSLKEQIQRLKIKGDLGEQETVRVNMSGDGTNVRKRLKLENAISEKGYYVLAIVKTEETYDDLKESLSDIKTEMAQLNEIEVDNGGDWKFLACICGLGAANQDYTCIWCKCPREERYNVKKTWSLIDRHLEARTREEIANHSKAKKYNCKSCPLFDFIPMDHRFGFLRRLVNSCIASEWSFSITIAAVVVVGAALYHHHVISYLEARFETTVKKMLDERKQGYNAFIKEAIKESETNMLKRLLGDIKSLEKAMEKMLDKREQGSRVFIDNVTKTLEASVETSMARKLEELKRLLVPKNCVELYKSGKITSGVYTINPDGAGPEFQVFCDQKNVGGGWTVVQKRLNGSVDFHRNWSDYKNGFGELDGESWLGLEKMHRLTKSPSKLRVDLEDFDGKTAYAEYYMFVVATESKKYQLSVRNYSGTAGDSFTEPVMAIPFQPWIGTMTDLVVTVLRNIKEPGGILTESATKFGVRWISWREKPQSLKRAEMKIRPIFGFLRRLVNSCTASEWSFNKTIAAVVVVGAALYHYYAIQSLEARFETTVEKMLDKREQGSKTFIKEAIKESETNVLRRLLVFCDQKNTGGGWTVVQRRLDGSLDFDSNWSDYRNGFGNLDGEFWFGMEKIHRLTKSPSKLRVDLEDIDGNTAYAEYDMFVVATESEKYQLSVGKYSGTAGDSLTQHHDYTFSTGSWYLGDPVLTCSMMLNNGLWSDDCAFLNQNDAYRHRKESATFGVFWYHWKRYHRSVKRAEMKIRPLDF</sequence>
<feature type="coiled-coil region" evidence="7">
    <location>
        <begin position="559"/>
        <end position="586"/>
    </location>
</feature>
<feature type="coiled-coil region" evidence="7">
    <location>
        <begin position="738"/>
        <end position="765"/>
    </location>
</feature>
<dbReference type="SMART" id="SM00186">
    <property type="entry name" value="FBG"/>
    <property type="match status" value="3"/>
</dbReference>
<dbReference type="GO" id="GO:0005577">
    <property type="term" value="C:fibrinogen complex"/>
    <property type="evidence" value="ECO:0007669"/>
    <property type="project" value="TreeGrafter"/>
</dbReference>
<feature type="domain" description="Fibrinogen C-terminal" evidence="9">
    <location>
        <begin position="1042"/>
        <end position="1260"/>
    </location>
</feature>
<evidence type="ECO:0000313" key="11">
    <source>
        <dbReference type="Proteomes" id="UP000275408"/>
    </source>
</evidence>
<dbReference type="NCBIfam" id="NF040941">
    <property type="entry name" value="GGGWT_bact"/>
    <property type="match status" value="2"/>
</dbReference>
<dbReference type="OrthoDB" id="5968928at2759"/>
<dbReference type="InterPro" id="IPR037579">
    <property type="entry name" value="FIB_ANG-like"/>
</dbReference>
<accession>A0A3M6USX0</accession>
<feature type="region of interest" description="Disordered" evidence="8">
    <location>
        <begin position="378"/>
        <end position="397"/>
    </location>
</feature>
<proteinExistence type="predicted"/>
<dbReference type="GO" id="GO:0034116">
    <property type="term" value="P:positive regulation of heterotypic cell-cell adhesion"/>
    <property type="evidence" value="ECO:0007669"/>
    <property type="project" value="TreeGrafter"/>
</dbReference>
<evidence type="ECO:0000256" key="4">
    <source>
        <dbReference type="ARBA" id="ARBA00023054"/>
    </source>
</evidence>
<dbReference type="PROSITE" id="PS51406">
    <property type="entry name" value="FIBRINOGEN_C_2"/>
    <property type="match status" value="3"/>
</dbReference>